<dbReference type="Proteomes" id="UP000620133">
    <property type="component" value="Chromosome"/>
</dbReference>
<evidence type="ECO:0000313" key="2">
    <source>
        <dbReference type="Proteomes" id="UP000620133"/>
    </source>
</evidence>
<dbReference type="RefSeq" id="WP_176239345.1">
    <property type="nucleotide sequence ID" value="NZ_AP024412.1"/>
</dbReference>
<accession>A0A7U9XVS8</accession>
<dbReference type="KEGG" id="manr:MPAN_015930"/>
<reference evidence="1" key="1">
    <citation type="submission" date="2021-01" db="EMBL/GenBank/DDBJ databases">
        <title>Draft genome sequence of Acholeplasmataceae bacterium strain Mahy22.</title>
        <authorList>
            <person name="Watanabe M."/>
            <person name="Kojima H."/>
            <person name="Fukui M."/>
        </authorList>
    </citation>
    <scope>NUCLEOTIDE SEQUENCE</scope>
    <source>
        <strain evidence="1">Mahy22</strain>
    </source>
</reference>
<dbReference type="AlphaFoldDB" id="A0A7U9XVS8"/>
<dbReference type="InterPro" id="IPR012156">
    <property type="entry name" value="Cold_shock_CspA"/>
</dbReference>
<proteinExistence type="predicted"/>
<dbReference type="Pfam" id="PF06961">
    <property type="entry name" value="DUF1294"/>
    <property type="match status" value="1"/>
</dbReference>
<dbReference type="PIRSF" id="PIRSF002599">
    <property type="entry name" value="Cold_shock_A"/>
    <property type="match status" value="1"/>
</dbReference>
<dbReference type="EMBL" id="AP024412">
    <property type="protein sequence ID" value="BCR36700.1"/>
    <property type="molecule type" value="Genomic_DNA"/>
</dbReference>
<evidence type="ECO:0000313" key="1">
    <source>
        <dbReference type="EMBL" id="BCR36700.1"/>
    </source>
</evidence>
<sequence length="91" mass="10574">MELFIGYLVLINLLAFIFFGIDKRKAIRQKWRIKESVLLTFSIIGGGIGSFLGMKTFHHKTQKKKFIILVPVFTILFGVAIYFLNVYIKIF</sequence>
<gene>
    <name evidence="1" type="ORF">MPAN_015930</name>
</gene>
<keyword evidence="2" id="KW-1185">Reference proteome</keyword>
<dbReference type="GO" id="GO:0003676">
    <property type="term" value="F:nucleic acid binding"/>
    <property type="evidence" value="ECO:0007669"/>
    <property type="project" value="InterPro"/>
</dbReference>
<protein>
    <submittedName>
        <fullName evidence="1">Membrane protein</fullName>
    </submittedName>
</protein>
<name>A0A7U9XVS8_9MOLU</name>
<dbReference type="InterPro" id="IPR010718">
    <property type="entry name" value="DUF1294"/>
</dbReference>
<organism evidence="1 2">
    <name type="scientific">Mariniplasma anaerobium</name>
    <dbReference type="NCBI Taxonomy" id="2735436"/>
    <lineage>
        <taxon>Bacteria</taxon>
        <taxon>Bacillati</taxon>
        <taxon>Mycoplasmatota</taxon>
        <taxon>Mollicutes</taxon>
        <taxon>Acholeplasmatales</taxon>
        <taxon>Acholeplasmataceae</taxon>
        <taxon>Mariniplasma</taxon>
    </lineage>
</organism>